<evidence type="ECO:0000313" key="2">
    <source>
        <dbReference type="Proteomes" id="UP001234202"/>
    </source>
</evidence>
<dbReference type="EMBL" id="JASBWV010000024">
    <property type="protein sequence ID" value="KAJ9119410.1"/>
    <property type="molecule type" value="Genomic_DNA"/>
</dbReference>
<dbReference type="Proteomes" id="UP001234202">
    <property type="component" value="Unassembled WGS sequence"/>
</dbReference>
<proteinExistence type="predicted"/>
<sequence length="939" mass="103610">MSKPKRWSHEGDEPASKPAPNEEPVDDNDPAVALPSLVPLSHAHPLLDPESSKQWDVDAFLLSRSDLPLDELRTELRQYLASLREELGELINDEYEEFISLSLGLRGEAEQLEDIKLPLQVIKIEVEDIRSTFVTAQDSLETLLHERSSLREEKAILDLLLHLTETLERTENLLGIRRETQDDKDDTLDDDEIEDVSLMEDTLSERRGRSADISQANLSASVSPSATARPRLTIRTASSTDDLFSMNSNLPKRDIKMLHRIANEYTQLVYLINKAKRENCEYVTGGAEGADVERIITTDALTRGPQTTLVPGTPSSLLPSISPNGISPTLSVKTPFTPTLLGSTHSAKDNSMPASPNSIQGRLSESTNIFEKTLGKQFEDSSNQATPVDGYTVGGNTSQRTDSHTGSRVTYLPEDGPGANLAAIYNSLLRYIQHDLQPILKAVETLRGRTKKHQLNRFHLDSESHVSDSVGPSTPITEQKPLPEGDDEVEGDEESNEFQFMSRVIWVEVGGRIISEIGNWVFAAGRVSELHQHYTITHAFLTQLELLSGSIRAVALIRSSEIYAQFGKRWQLPIYFQLRWKEIVVALEDALSSGIGATTAVNACWAPSTYIPELSHRFWRLTLQILSRYRTWLIKAAPMLYDTTAANSSSNVTATGSSIRQSSAISRSSTPQPNGTPTQSGGDPSSDPAAAVVEDNTLRISSLVAVDLLRLRRDTQNFWSNSISPELSVYLDETDLAQIDAALQESLQDLSSLFNAPSTQIQQILIRRCTDPLKLIRSVASQLRAVPTSSTQKELEPSHFVGSILKPLKEFFASGGPGEGLHAELGEEWSRRILIEVISSYTSILVSVRKTEELLRRHRKGKKTGFSLFGSSATNAVPTVEEEEQRFKKQMMTDILALAKEAEKLGFTVEAGSRLDVPGWSTLIEVADGRGVDTPAAGS</sequence>
<gene>
    <name evidence="1" type="ORF">QFC24_005643</name>
</gene>
<comment type="caution">
    <text evidence="1">The sequence shown here is derived from an EMBL/GenBank/DDBJ whole genome shotgun (WGS) entry which is preliminary data.</text>
</comment>
<name>A0ACC2X5V1_9TREE</name>
<keyword evidence="2" id="KW-1185">Reference proteome</keyword>
<evidence type="ECO:0000313" key="1">
    <source>
        <dbReference type="EMBL" id="KAJ9119410.1"/>
    </source>
</evidence>
<organism evidence="1 2">
    <name type="scientific">Naganishia onofrii</name>
    <dbReference type="NCBI Taxonomy" id="1851511"/>
    <lineage>
        <taxon>Eukaryota</taxon>
        <taxon>Fungi</taxon>
        <taxon>Dikarya</taxon>
        <taxon>Basidiomycota</taxon>
        <taxon>Agaricomycotina</taxon>
        <taxon>Tremellomycetes</taxon>
        <taxon>Filobasidiales</taxon>
        <taxon>Filobasidiaceae</taxon>
        <taxon>Naganishia</taxon>
    </lineage>
</organism>
<reference evidence="1" key="1">
    <citation type="submission" date="2023-04" db="EMBL/GenBank/DDBJ databases">
        <title>Draft Genome sequencing of Naganishia species isolated from polar environments using Oxford Nanopore Technology.</title>
        <authorList>
            <person name="Leo P."/>
            <person name="Venkateswaran K."/>
        </authorList>
    </citation>
    <scope>NUCLEOTIDE SEQUENCE</scope>
    <source>
        <strain evidence="1">DBVPG 5303</strain>
    </source>
</reference>
<protein>
    <submittedName>
        <fullName evidence="1">Uncharacterized protein</fullName>
    </submittedName>
</protein>
<accession>A0ACC2X5V1</accession>